<accession>A0A846XKL1</accession>
<keyword evidence="3" id="KW-1185">Reference proteome</keyword>
<protein>
    <submittedName>
        <fullName evidence="2">Uncharacterized protein</fullName>
    </submittedName>
</protein>
<name>A0A846XKL1_9NOCA</name>
<proteinExistence type="predicted"/>
<dbReference type="EMBL" id="JAAXOO010000006">
    <property type="protein sequence ID" value="NKY35809.1"/>
    <property type="molecule type" value="Genomic_DNA"/>
</dbReference>
<evidence type="ECO:0000313" key="3">
    <source>
        <dbReference type="Proteomes" id="UP000565715"/>
    </source>
</evidence>
<dbReference type="Proteomes" id="UP000565715">
    <property type="component" value="Unassembled WGS sequence"/>
</dbReference>
<organism evidence="2 3">
    <name type="scientific">Nocardia speluncae</name>
    <dbReference type="NCBI Taxonomy" id="419477"/>
    <lineage>
        <taxon>Bacteria</taxon>
        <taxon>Bacillati</taxon>
        <taxon>Actinomycetota</taxon>
        <taxon>Actinomycetes</taxon>
        <taxon>Mycobacteriales</taxon>
        <taxon>Nocardiaceae</taxon>
        <taxon>Nocardia</taxon>
    </lineage>
</organism>
<sequence>MRVGHTGRVRRFTERANTGCYFRVLAEGAVGDRMNGRRPSAVRIPPERGGRALSEDNA</sequence>
<gene>
    <name evidence="2" type="ORF">HGA13_22440</name>
</gene>
<dbReference type="AlphaFoldDB" id="A0A846XKL1"/>
<feature type="region of interest" description="Disordered" evidence="1">
    <location>
        <begin position="35"/>
        <end position="58"/>
    </location>
</feature>
<evidence type="ECO:0000256" key="1">
    <source>
        <dbReference type="SAM" id="MobiDB-lite"/>
    </source>
</evidence>
<comment type="caution">
    <text evidence="2">The sequence shown here is derived from an EMBL/GenBank/DDBJ whole genome shotgun (WGS) entry which is preliminary data.</text>
</comment>
<evidence type="ECO:0000313" key="2">
    <source>
        <dbReference type="EMBL" id="NKY35809.1"/>
    </source>
</evidence>
<reference evidence="2 3" key="1">
    <citation type="submission" date="2020-04" db="EMBL/GenBank/DDBJ databases">
        <title>MicrobeNet Type strains.</title>
        <authorList>
            <person name="Nicholson A.C."/>
        </authorList>
    </citation>
    <scope>NUCLEOTIDE SEQUENCE [LARGE SCALE GENOMIC DNA]</scope>
    <source>
        <strain evidence="2 3">DSM 45078</strain>
    </source>
</reference>
<feature type="compositionally biased region" description="Basic and acidic residues" evidence="1">
    <location>
        <begin position="45"/>
        <end position="58"/>
    </location>
</feature>
<dbReference type="RefSeq" id="WP_157112910.1">
    <property type="nucleotide sequence ID" value="NZ_JAAXOO010000006.1"/>
</dbReference>